<name>A0A232FK79_9HYME</name>
<dbReference type="Proteomes" id="UP000215335">
    <property type="component" value="Unassembled WGS sequence"/>
</dbReference>
<sequence>GYSTRNCVVYTLPAVGASTRVYRGGYELDSPETRRKITRVNKRMRCATYVIMQFLLEIDWTDVRTSMAQNSYSQQNPFPQITQYTHQRYKIIASNSAPFQIELTQRAKRNRKEESQNLISRWHDAQRANHPQRLKGLFATIALEITRRDTVYSILQEKYNNISIPSRGKTESELH</sequence>
<evidence type="ECO:0000313" key="2">
    <source>
        <dbReference type="Proteomes" id="UP000215335"/>
    </source>
</evidence>
<evidence type="ECO:0000313" key="1">
    <source>
        <dbReference type="EMBL" id="OXU31072.1"/>
    </source>
</evidence>
<reference evidence="1 2" key="1">
    <citation type="journal article" date="2017" name="Curr. Biol.">
        <title>The Evolution of Venom by Co-option of Single-Copy Genes.</title>
        <authorList>
            <person name="Martinson E.O."/>
            <person name="Mrinalini"/>
            <person name="Kelkar Y.D."/>
            <person name="Chang C.H."/>
            <person name="Werren J.H."/>
        </authorList>
    </citation>
    <scope>NUCLEOTIDE SEQUENCE [LARGE SCALE GENOMIC DNA]</scope>
    <source>
        <strain evidence="1 2">Alberta</strain>
        <tissue evidence="1">Whole body</tissue>
    </source>
</reference>
<dbReference type="AlphaFoldDB" id="A0A232FK79"/>
<feature type="non-terminal residue" evidence="1">
    <location>
        <position position="1"/>
    </location>
</feature>
<protein>
    <submittedName>
        <fullName evidence="1">Uncharacterized protein</fullName>
    </submittedName>
</protein>
<proteinExistence type="predicted"/>
<gene>
    <name evidence="1" type="ORF">TSAR_001929</name>
</gene>
<comment type="caution">
    <text evidence="1">The sequence shown here is derived from an EMBL/GenBank/DDBJ whole genome shotgun (WGS) entry which is preliminary data.</text>
</comment>
<accession>A0A232FK79</accession>
<keyword evidence="2" id="KW-1185">Reference proteome</keyword>
<organism evidence="1 2">
    <name type="scientific">Trichomalopsis sarcophagae</name>
    <dbReference type="NCBI Taxonomy" id="543379"/>
    <lineage>
        <taxon>Eukaryota</taxon>
        <taxon>Metazoa</taxon>
        <taxon>Ecdysozoa</taxon>
        <taxon>Arthropoda</taxon>
        <taxon>Hexapoda</taxon>
        <taxon>Insecta</taxon>
        <taxon>Pterygota</taxon>
        <taxon>Neoptera</taxon>
        <taxon>Endopterygota</taxon>
        <taxon>Hymenoptera</taxon>
        <taxon>Apocrita</taxon>
        <taxon>Proctotrupomorpha</taxon>
        <taxon>Chalcidoidea</taxon>
        <taxon>Pteromalidae</taxon>
        <taxon>Pteromalinae</taxon>
        <taxon>Trichomalopsis</taxon>
    </lineage>
</organism>
<dbReference type="EMBL" id="NNAY01000091">
    <property type="protein sequence ID" value="OXU31072.1"/>
    <property type="molecule type" value="Genomic_DNA"/>
</dbReference>